<organism evidence="1 2">
    <name type="scientific">Rhodocollybia butyracea</name>
    <dbReference type="NCBI Taxonomy" id="206335"/>
    <lineage>
        <taxon>Eukaryota</taxon>
        <taxon>Fungi</taxon>
        <taxon>Dikarya</taxon>
        <taxon>Basidiomycota</taxon>
        <taxon>Agaricomycotina</taxon>
        <taxon>Agaricomycetes</taxon>
        <taxon>Agaricomycetidae</taxon>
        <taxon>Agaricales</taxon>
        <taxon>Marasmiineae</taxon>
        <taxon>Omphalotaceae</taxon>
        <taxon>Rhodocollybia</taxon>
    </lineage>
</organism>
<name>A0A9P5UB05_9AGAR</name>
<proteinExistence type="predicted"/>
<comment type="caution">
    <text evidence="1">The sequence shown here is derived from an EMBL/GenBank/DDBJ whole genome shotgun (WGS) entry which is preliminary data.</text>
</comment>
<dbReference type="AlphaFoldDB" id="A0A9P5UB05"/>
<dbReference type="OrthoDB" id="434783at2759"/>
<keyword evidence="2" id="KW-1185">Reference proteome</keyword>
<dbReference type="Proteomes" id="UP000772434">
    <property type="component" value="Unassembled WGS sequence"/>
</dbReference>
<dbReference type="EMBL" id="JADNRY010000023">
    <property type="protein sequence ID" value="KAF9072586.1"/>
    <property type="molecule type" value="Genomic_DNA"/>
</dbReference>
<evidence type="ECO:0000313" key="1">
    <source>
        <dbReference type="EMBL" id="KAF9072586.1"/>
    </source>
</evidence>
<protein>
    <submittedName>
        <fullName evidence="1">Uncharacterized protein</fullName>
    </submittedName>
</protein>
<evidence type="ECO:0000313" key="2">
    <source>
        <dbReference type="Proteomes" id="UP000772434"/>
    </source>
</evidence>
<accession>A0A9P5UB05</accession>
<gene>
    <name evidence="1" type="ORF">BDP27DRAFT_1261363</name>
</gene>
<reference evidence="1" key="1">
    <citation type="submission" date="2020-11" db="EMBL/GenBank/DDBJ databases">
        <authorList>
            <consortium name="DOE Joint Genome Institute"/>
            <person name="Ahrendt S."/>
            <person name="Riley R."/>
            <person name="Andreopoulos W."/>
            <person name="Labutti K."/>
            <person name="Pangilinan J."/>
            <person name="Ruiz-Duenas F.J."/>
            <person name="Barrasa J.M."/>
            <person name="Sanchez-Garcia M."/>
            <person name="Camarero S."/>
            <person name="Miyauchi S."/>
            <person name="Serrano A."/>
            <person name="Linde D."/>
            <person name="Babiker R."/>
            <person name="Drula E."/>
            <person name="Ayuso-Fernandez I."/>
            <person name="Pacheco R."/>
            <person name="Padilla G."/>
            <person name="Ferreira P."/>
            <person name="Barriuso J."/>
            <person name="Kellner H."/>
            <person name="Castanera R."/>
            <person name="Alfaro M."/>
            <person name="Ramirez L."/>
            <person name="Pisabarro A.G."/>
            <person name="Kuo A."/>
            <person name="Tritt A."/>
            <person name="Lipzen A."/>
            <person name="He G."/>
            <person name="Yan M."/>
            <person name="Ng V."/>
            <person name="Cullen D."/>
            <person name="Martin F."/>
            <person name="Rosso M.-N."/>
            <person name="Henrissat B."/>
            <person name="Hibbett D."/>
            <person name="Martinez A.T."/>
            <person name="Grigoriev I.V."/>
        </authorList>
    </citation>
    <scope>NUCLEOTIDE SEQUENCE</scope>
    <source>
        <strain evidence="1">AH 40177</strain>
    </source>
</reference>
<sequence>MSASVQASPTKPSIAENIPLELWERIAFYANAREDSFLGPPSDITNLCSVCRSLNIAIRFDNNPSLYARLFCFKFDYQAPLRRLGQESLTTRAVAQEFKKRILTLKQIRRRECNMEDLWTCYLMMLENDGRNERQLIEWAHLYGFLKRETCLRFAADSNSPSNWFKDTERTSLLLWLWWMAFSRDDVRIENSHVRDSLVCHVLQIFVAANFRYPSLMGYESHLHPAKASQGAWSSTPSTPIAQVNHYSKKLSLATPLLSQASLLVWTIRLETIREITGFDRSAISALPLDRESAPNPGPTQLDVLNFHEVQIQAPIHASLTLSCCFREQILASDHEEGSFAPPLTGSRRYDTDWYRSVICSDACAASIHSNHLAYERGTLTGLWEGFFVQTSLEAHRALVLDPDRTPSETIALYRHPLYFALQEHHCLNPDIPLTPGKDCLGGDDVLNAWLPQGLKIIEFENEIEVYDPRAQRSVRYQTLVPEALREMVKNKSGGENSYPEDARRVNDILITGKTSEEHGAAWGHYLFVGRVRLWDGFIALLRTPRDPARSELGRWLFRGYIHDHNLVGHWRETSTPPKVLGYGGGFIAKNQTPLNN</sequence>